<comment type="subcellular location">
    <subcellularLocation>
        <location evidence="3">Membrane</location>
        <topology evidence="3">Single-pass type I membrane protein</topology>
    </subcellularLocation>
</comment>
<dbReference type="Pfam" id="PF01963">
    <property type="entry name" value="TraB_PrgY_gumN"/>
    <property type="match status" value="1"/>
</dbReference>
<dbReference type="STRING" id="393003.SAMN05660461_0311"/>
<evidence type="ECO:0000256" key="7">
    <source>
        <dbReference type="ARBA" id="ARBA00022729"/>
    </source>
</evidence>
<evidence type="ECO:0000256" key="11">
    <source>
        <dbReference type="ARBA" id="ARBA00023136"/>
    </source>
</evidence>
<accession>A0A1T5N5E5</accession>
<evidence type="ECO:0000256" key="4">
    <source>
        <dbReference type="ARBA" id="ARBA00022670"/>
    </source>
</evidence>
<keyword evidence="4" id="KW-0645">Protease</keyword>
<name>A0A1T5N5E5_9BACT</name>
<evidence type="ECO:0000256" key="6">
    <source>
        <dbReference type="ARBA" id="ARBA00022723"/>
    </source>
</evidence>
<evidence type="ECO:0000256" key="9">
    <source>
        <dbReference type="ARBA" id="ARBA00022989"/>
    </source>
</evidence>
<dbReference type="GO" id="GO:0004222">
    <property type="term" value="F:metalloendopeptidase activity"/>
    <property type="evidence" value="ECO:0007669"/>
    <property type="project" value="TreeGrafter"/>
</dbReference>
<keyword evidence="10" id="KW-0482">Metalloprotease</keyword>
<dbReference type="Proteomes" id="UP000190166">
    <property type="component" value="Unassembled WGS sequence"/>
</dbReference>
<evidence type="ECO:0000256" key="8">
    <source>
        <dbReference type="ARBA" id="ARBA00022801"/>
    </source>
</evidence>
<keyword evidence="8" id="KW-0378">Hydrolase</keyword>
<evidence type="ECO:0000313" key="13">
    <source>
        <dbReference type="EMBL" id="SKC95258.1"/>
    </source>
</evidence>
<comment type="cofactor">
    <cofactor evidence="2">
        <name>Co(2+)</name>
        <dbReference type="ChEBI" id="CHEBI:48828"/>
    </cofactor>
</comment>
<dbReference type="AlphaFoldDB" id="A0A1T5N5E5"/>
<evidence type="ECO:0000256" key="1">
    <source>
        <dbReference type="ARBA" id="ARBA00001936"/>
    </source>
</evidence>
<keyword evidence="7" id="KW-0732">Signal</keyword>
<keyword evidence="6" id="KW-0479">Metal-binding</keyword>
<dbReference type="PANTHER" id="PTHR31120">
    <property type="entry name" value="METALLOPROTEASE TIKI"/>
    <property type="match status" value="1"/>
</dbReference>
<dbReference type="CDD" id="cd14789">
    <property type="entry name" value="Tiki"/>
    <property type="match status" value="1"/>
</dbReference>
<evidence type="ECO:0000256" key="5">
    <source>
        <dbReference type="ARBA" id="ARBA00022692"/>
    </source>
</evidence>
<dbReference type="PANTHER" id="PTHR31120:SF6">
    <property type="entry name" value="METALLOPROTEASE TIKI HOMOLOG"/>
    <property type="match status" value="1"/>
</dbReference>
<evidence type="ECO:0000256" key="3">
    <source>
        <dbReference type="ARBA" id="ARBA00004479"/>
    </source>
</evidence>
<dbReference type="GO" id="GO:0006508">
    <property type="term" value="P:proteolysis"/>
    <property type="evidence" value="ECO:0007669"/>
    <property type="project" value="UniProtKB-KW"/>
</dbReference>
<dbReference type="GO" id="GO:0046872">
    <property type="term" value="F:metal ion binding"/>
    <property type="evidence" value="ECO:0007669"/>
    <property type="project" value="UniProtKB-KW"/>
</dbReference>
<reference evidence="13 14" key="1">
    <citation type="submission" date="2017-02" db="EMBL/GenBank/DDBJ databases">
        <authorList>
            <person name="Peterson S.W."/>
        </authorList>
    </citation>
    <scope>NUCLEOTIDE SEQUENCE [LARGE SCALE GENOMIC DNA]</scope>
    <source>
        <strain evidence="13 14">DSM 18108</strain>
    </source>
</reference>
<protein>
    <submittedName>
        <fullName evidence="13">Uncharacterized conserved protein YbaP, TraB family</fullName>
    </submittedName>
</protein>
<organism evidence="13 14">
    <name type="scientific">Chitinophaga ginsengisegetis</name>
    <dbReference type="NCBI Taxonomy" id="393003"/>
    <lineage>
        <taxon>Bacteria</taxon>
        <taxon>Pseudomonadati</taxon>
        <taxon>Bacteroidota</taxon>
        <taxon>Chitinophagia</taxon>
        <taxon>Chitinophagales</taxon>
        <taxon>Chitinophagaceae</taxon>
        <taxon>Chitinophaga</taxon>
    </lineage>
</organism>
<evidence type="ECO:0000256" key="10">
    <source>
        <dbReference type="ARBA" id="ARBA00023049"/>
    </source>
</evidence>
<evidence type="ECO:0000313" key="14">
    <source>
        <dbReference type="Proteomes" id="UP000190166"/>
    </source>
</evidence>
<dbReference type="EMBL" id="FUZZ01000001">
    <property type="protein sequence ID" value="SKC95258.1"/>
    <property type="molecule type" value="Genomic_DNA"/>
</dbReference>
<dbReference type="InterPro" id="IPR040230">
    <property type="entry name" value="TIKI1/2-like"/>
</dbReference>
<keyword evidence="14" id="KW-1185">Reference proteome</keyword>
<dbReference type="GO" id="GO:0030178">
    <property type="term" value="P:negative regulation of Wnt signaling pathway"/>
    <property type="evidence" value="ECO:0007669"/>
    <property type="project" value="InterPro"/>
</dbReference>
<sequence length="1190" mass="135333">MFNSCTWRRPRNAGHFVPVTITLLLALLMQTAFLNAQSNNRANYQLLWRIDGPGLQAPSYLFGTMHLTDRRVFEFSDSVLTALRNTSAFAMEVDMDSMMTYMLSPGGPLQDTVNHMRHLLNTEEYHYVDSLVKDKTGSSLDQLKLKRLWFIEKLLVDEEEELNKNAAPGQKPENIFLDGWLHQKATRLNKPVHSLEKIQNQLGVMSANVSEAQKEIFLWSIGYQLAGQGDAQDRTDRLEARVSHLNELADLYYEGDLRKISTLVDGWKDAEDGPSLEVRNKEMVTNLVSMLNKSSVFAAVGVAHLPGEKGMLSLLRENGYTVSPVSAKFTGETRRQRQQLDSLKGYSLNRIANGYSVVLPGVPVVYPLPGVNGKMFLGGNEIEAGIAFSMDIPQLATDRRQLVQSMIANMAAQDNAVLQKSYPITYRNISGTEAVLLQKDVPFYIRVFIISNRAFLFMHSSQKADSSDRKDFFRSVRFYDIVRPETVYDTLYQPKLGFSMLLPSEHNHIHVGMKEGMRPEEVYSALDNAHKISYVLRIEKMQRGYYNIDDKQVLEYLRASILRQDSTLQLTDSVLTEKDGFPQYQLTYRHNNSFVSRLHYIPRGNLAYCLMTTYDTAHTDRSYWQRYLQAFHILPLQSQAPVIAFVPADSSFIITGPDKFTSGPLERQYGSSLVDVNYYTSMDSASHSMYIIETEKYSPYYHNEPDSLLKTYMFNIDTTFIITGSRKYSQDGLSIYEADLKHRNTGLRFYRKAVVAGHSIYRLSAIVPEELAGTGYAQQYFSSFHPSRTDTLQLQQKKLSRLLMDLQSADTSIFNKANAYLKHLHPDSSDTGPIIGALDKPFPADTGISNAKVQLLLSLENATSDAVVHAAEKLFVTTESVPQRKNILRFLTSISSDSAILTFLRLAPELPVGTSFPRNIFAFSFREDSLYQQYLPAMINTASRSESFLYAFTAYTSDDSIWRSPQLTQYKLDRLLPGVTQLFKQQLKQWKNRQPDSDSSWYWQNDLLRTGRILALPGMPSSAVESIRELLADTTMSLRALGARGLISQGIKVNDNILRKILTDHSEAYPFIQALEQQKQLSHIRHLLTQELVGRSYVSYYLSDDYNVTAIEQVSRVKAHPTVSMILYRFKTDESEDWEYVLNGPHPTDPAKINFEPQLMHWIEGKSTVGNKAKLNAEAVKAYKEYLEED</sequence>
<dbReference type="GO" id="GO:0016020">
    <property type="term" value="C:membrane"/>
    <property type="evidence" value="ECO:0007669"/>
    <property type="project" value="UniProtKB-SubCell"/>
</dbReference>
<keyword evidence="11" id="KW-0472">Membrane</keyword>
<evidence type="ECO:0000256" key="12">
    <source>
        <dbReference type="ARBA" id="ARBA00023180"/>
    </source>
</evidence>
<dbReference type="InterPro" id="IPR002816">
    <property type="entry name" value="TraB/PrgY/GumN_fam"/>
</dbReference>
<comment type="cofactor">
    <cofactor evidence="1">
        <name>Mn(2+)</name>
        <dbReference type="ChEBI" id="CHEBI:29035"/>
    </cofactor>
</comment>
<keyword evidence="9" id="KW-1133">Transmembrane helix</keyword>
<keyword evidence="12" id="KW-0325">Glycoprotein</keyword>
<gene>
    <name evidence="13" type="ORF">SAMN05660461_0311</name>
</gene>
<keyword evidence="5" id="KW-0812">Transmembrane</keyword>
<evidence type="ECO:0000256" key="2">
    <source>
        <dbReference type="ARBA" id="ARBA00001941"/>
    </source>
</evidence>
<proteinExistence type="predicted"/>